<dbReference type="InterPro" id="IPR019694">
    <property type="entry name" value="Phage_HP1_Orf23"/>
</dbReference>
<comment type="caution">
    <text evidence="1">The sequence shown here is derived from an EMBL/GenBank/DDBJ whole genome shotgun (WGS) entry which is preliminary data.</text>
</comment>
<accession>A0A418QMM4</accession>
<dbReference type="EMBL" id="QYCN01000040">
    <property type="protein sequence ID" value="RIY06463.1"/>
    <property type="molecule type" value="Genomic_DNA"/>
</dbReference>
<evidence type="ECO:0000313" key="2">
    <source>
        <dbReference type="Proteomes" id="UP000284250"/>
    </source>
</evidence>
<name>A0A418QMM4_9BACT</name>
<evidence type="ECO:0000313" key="1">
    <source>
        <dbReference type="EMBL" id="RIY06463.1"/>
    </source>
</evidence>
<reference evidence="1 2" key="1">
    <citation type="submission" date="2019-01" db="EMBL/GenBank/DDBJ databases">
        <title>Hymenobacter humicola sp. nov., isolated from soils in Antarctica.</title>
        <authorList>
            <person name="Sedlacek I."/>
            <person name="Holochova P."/>
            <person name="Kralova S."/>
            <person name="Pantucek R."/>
            <person name="Stankova E."/>
            <person name="Vrbovska V."/>
            <person name="Kristofova L."/>
            <person name="Svec P."/>
            <person name="Busse H.-J."/>
        </authorList>
    </citation>
    <scope>NUCLEOTIDE SEQUENCE [LARGE SCALE GENOMIC DNA]</scope>
    <source>
        <strain evidence="1 2">CCM 8852</strain>
    </source>
</reference>
<sequence>MNEFQGPVIGKPRGRLGRRTPSTDAIFGLVAGGLAVAGLLALGQTVKLIQPEDAVAVGINAAYDANNNVLVYHHVKRFFHYNPDGTLYLKLVGQGTTLTAMCDTGGAVQQLLLDEATNGEIKGVGVVLNPAAAPAAFTTGLHSDVLTAVAKAQALATTLLESAVFVDCILLEGVLGAAATPTTLPNLRLLASENVSVCIAADPAVLAVNGGAGYAEIGAALGMLSIRKVSECLGSVDVTRKPEASKGTDTYPLTDLAGGYFLSSALSNGRRFATLSGADKSALGASGYIYAGRFEGFDGTYFNDSHSCTEVSGDYAYIEDNRVWNKAAKLVRQALIPVMRGDVEIDPATGFLPASTITYYQTKAGKTVKDMATAGELSGEPVVTIEPNQDVVGAGEISLEVGYVRRGVLRRIRATVGAINPA</sequence>
<gene>
    <name evidence="1" type="ORF">D0T11_18660</name>
</gene>
<proteinExistence type="predicted"/>
<dbReference type="Proteomes" id="UP000284250">
    <property type="component" value="Unassembled WGS sequence"/>
</dbReference>
<keyword evidence="2" id="KW-1185">Reference proteome</keyword>
<protein>
    <submittedName>
        <fullName evidence="1">DUF2586 family protein</fullName>
    </submittedName>
</protein>
<dbReference type="Pfam" id="PF10758">
    <property type="entry name" value="DUF2586"/>
    <property type="match status" value="1"/>
</dbReference>
<dbReference type="RefSeq" id="WP_119657328.1">
    <property type="nucleotide sequence ID" value="NZ_JBHUOI010000081.1"/>
</dbReference>
<organism evidence="1 2">
    <name type="scientific">Hymenobacter rubripertinctus</name>
    <dbReference type="NCBI Taxonomy" id="2029981"/>
    <lineage>
        <taxon>Bacteria</taxon>
        <taxon>Pseudomonadati</taxon>
        <taxon>Bacteroidota</taxon>
        <taxon>Cytophagia</taxon>
        <taxon>Cytophagales</taxon>
        <taxon>Hymenobacteraceae</taxon>
        <taxon>Hymenobacter</taxon>
    </lineage>
</organism>
<dbReference type="OrthoDB" id="1041499at2"/>
<dbReference type="AlphaFoldDB" id="A0A418QMM4"/>